<reference evidence="5" key="3">
    <citation type="submission" date="2023-05" db="EMBL/GenBank/DDBJ databases">
        <title>High-quality long-read genome of Scophthalmus maximus.</title>
        <authorList>
            <person name="Lien S."/>
            <person name="Martinez P."/>
        </authorList>
    </citation>
    <scope>NUCLEOTIDE SEQUENCE [LARGE SCALE GENOMIC DNA]</scope>
</reference>
<dbReference type="Gene3D" id="2.10.60.10">
    <property type="entry name" value="CD59"/>
    <property type="match status" value="1"/>
</dbReference>
<evidence type="ECO:0000313" key="6">
    <source>
        <dbReference type="Proteomes" id="UP000246464"/>
    </source>
</evidence>
<evidence type="ECO:0000313" key="3">
    <source>
        <dbReference type="EMBL" id="AWO95936.1"/>
    </source>
</evidence>
<feature type="signal peptide" evidence="1">
    <location>
        <begin position="1"/>
        <end position="19"/>
    </location>
</feature>
<dbReference type="InterPro" id="IPR045860">
    <property type="entry name" value="Snake_toxin-like_sf"/>
</dbReference>
<proteinExistence type="predicted"/>
<name>A0A2U9AWH9_SCOMX</name>
<organism evidence="2 6">
    <name type="scientific">Scophthalmus maximus</name>
    <name type="common">Turbot</name>
    <name type="synonym">Psetta maxima</name>
    <dbReference type="NCBI Taxonomy" id="52904"/>
    <lineage>
        <taxon>Eukaryota</taxon>
        <taxon>Metazoa</taxon>
        <taxon>Chordata</taxon>
        <taxon>Craniata</taxon>
        <taxon>Vertebrata</taxon>
        <taxon>Euteleostomi</taxon>
        <taxon>Actinopterygii</taxon>
        <taxon>Neopterygii</taxon>
        <taxon>Teleostei</taxon>
        <taxon>Neoteleostei</taxon>
        <taxon>Acanthomorphata</taxon>
        <taxon>Carangaria</taxon>
        <taxon>Pleuronectiformes</taxon>
        <taxon>Pleuronectoidei</taxon>
        <taxon>Scophthalmidae</taxon>
        <taxon>Scophthalmus</taxon>
    </lineage>
</organism>
<dbReference type="OMA" id="KCNFCFS"/>
<dbReference type="AlphaFoldDB" id="A0A2U9AWH9"/>
<keyword evidence="1" id="KW-0732">Signal</keyword>
<accession>A0A2U9AWH9</accession>
<protein>
    <submittedName>
        <fullName evidence="2 3">Putative three finger toxin MALT0070C-like</fullName>
    </submittedName>
    <submittedName>
        <fullName evidence="4">Putative three finger toxin MALT0070C-like isoform 3</fullName>
    </submittedName>
</protein>
<feature type="chain" id="PRO_5044581801" evidence="1">
    <location>
        <begin position="20"/>
        <end position="90"/>
    </location>
</feature>
<dbReference type="EMBL" id="CP026243">
    <property type="protein sequence ID" value="AWO95935.1"/>
    <property type="molecule type" value="Genomic_DNA"/>
</dbReference>
<keyword evidence="6" id="KW-1185">Reference proteome</keyword>
<reference evidence="2 6" key="1">
    <citation type="submission" date="2017-12" db="EMBL/GenBank/DDBJ databases">
        <title>Integrating genomic resources of turbot (Scophthalmus maximus) in depth evaluation of genetic and physical mapping variation across individuals.</title>
        <authorList>
            <person name="Martinez P."/>
        </authorList>
    </citation>
    <scope>NUCLEOTIDE SEQUENCE [LARGE SCALE GENOMIC DNA]</scope>
</reference>
<reference evidence="5" key="2">
    <citation type="submission" date="2020-05" db="EMBL/GenBank/DDBJ databases">
        <authorList>
            <person name="Moser M."/>
        </authorList>
    </citation>
    <scope>NUCLEOTIDE SEQUENCE [LARGE SCALE GENOMIC DNA]</scope>
</reference>
<evidence type="ECO:0000313" key="4">
    <source>
        <dbReference type="EMBL" id="AWO95937.1"/>
    </source>
</evidence>
<dbReference type="EMBL" id="CP026243">
    <property type="protein sequence ID" value="AWO95936.1"/>
    <property type="molecule type" value="Genomic_DNA"/>
</dbReference>
<reference evidence="5" key="4">
    <citation type="submission" date="2025-05" db="UniProtKB">
        <authorList>
            <consortium name="Ensembl"/>
        </authorList>
    </citation>
    <scope>IDENTIFICATION</scope>
</reference>
<evidence type="ECO:0000313" key="5">
    <source>
        <dbReference type="Ensembl" id="ENSSMAP00000046755.1"/>
    </source>
</evidence>
<evidence type="ECO:0000256" key="1">
    <source>
        <dbReference type="SAM" id="SignalP"/>
    </source>
</evidence>
<dbReference type="SUPFAM" id="SSF57302">
    <property type="entry name" value="Snake toxin-like"/>
    <property type="match status" value="1"/>
</dbReference>
<dbReference type="Ensembl" id="ENSSMAT00000041529.1">
    <property type="protein sequence ID" value="ENSSMAP00000046755.1"/>
    <property type="gene ID" value="ENSSMAG00000028093.1"/>
</dbReference>
<dbReference type="EMBL" id="CP026243">
    <property type="protein sequence ID" value="AWO95937.1"/>
    <property type="molecule type" value="Genomic_DNA"/>
</dbReference>
<evidence type="ECO:0000313" key="2">
    <source>
        <dbReference type="EMBL" id="AWO95935.1"/>
    </source>
</evidence>
<gene>
    <name evidence="2" type="ORF">SMAX5B_022707</name>
</gene>
<dbReference type="Proteomes" id="UP000694558">
    <property type="component" value="Chromosome 1"/>
</dbReference>
<dbReference type="GeneTree" id="ENSGT01020000230582"/>
<dbReference type="Proteomes" id="UP000246464">
    <property type="component" value="Chromosome 1"/>
</dbReference>
<sequence>MKAAVCAILLVLTLHQGEALKCNFCFSKENDLCTSTSTQTCSGIANACAAVMFSFPPDRSFRSCINMAVCQGFVKTPGVFATCCSTDLCN</sequence>